<keyword evidence="3" id="KW-1185">Reference proteome</keyword>
<dbReference type="Proteomes" id="UP000016923">
    <property type="component" value="Unassembled WGS sequence"/>
</dbReference>
<gene>
    <name evidence="2" type="ORF">F503_06180</name>
</gene>
<feature type="region of interest" description="Disordered" evidence="1">
    <location>
        <begin position="14"/>
        <end position="48"/>
    </location>
</feature>
<evidence type="ECO:0000313" key="2">
    <source>
        <dbReference type="EMBL" id="EPE04631.1"/>
    </source>
</evidence>
<dbReference type="HOGENOM" id="CLU_2441437_0_0_1"/>
<protein>
    <submittedName>
        <fullName evidence="2">Uncharacterized protein</fullName>
    </submittedName>
</protein>
<name>S3BYS3_OPHP1</name>
<accession>S3BYS3</accession>
<evidence type="ECO:0000256" key="1">
    <source>
        <dbReference type="SAM" id="MobiDB-lite"/>
    </source>
</evidence>
<evidence type="ECO:0000313" key="3">
    <source>
        <dbReference type="Proteomes" id="UP000016923"/>
    </source>
</evidence>
<sequence>MPWQYAHHHITPLTSKVRASRNTKDLRWTRDGQGGNGRKKGTSKSPQDAIEELHRMAPVSPSDQYVRIQSPLDHSHFGERRVAALHHQSV</sequence>
<organism evidence="2 3">
    <name type="scientific">Ophiostoma piceae (strain UAMH 11346)</name>
    <name type="common">Sap stain fungus</name>
    <dbReference type="NCBI Taxonomy" id="1262450"/>
    <lineage>
        <taxon>Eukaryota</taxon>
        <taxon>Fungi</taxon>
        <taxon>Dikarya</taxon>
        <taxon>Ascomycota</taxon>
        <taxon>Pezizomycotina</taxon>
        <taxon>Sordariomycetes</taxon>
        <taxon>Sordariomycetidae</taxon>
        <taxon>Ophiostomatales</taxon>
        <taxon>Ophiostomataceae</taxon>
        <taxon>Ophiostoma</taxon>
    </lineage>
</organism>
<dbReference type="AlphaFoldDB" id="S3BYS3"/>
<dbReference type="EMBL" id="KE148159">
    <property type="protein sequence ID" value="EPE04631.1"/>
    <property type="molecule type" value="Genomic_DNA"/>
</dbReference>
<dbReference type="VEuPathDB" id="FungiDB:F503_06180"/>
<proteinExistence type="predicted"/>
<reference evidence="2 3" key="1">
    <citation type="journal article" date="2013" name="BMC Genomics">
        <title>The genome and transcriptome of the pine saprophyte Ophiostoma piceae, and a comparison with the bark beetle-associated pine pathogen Grosmannia clavigera.</title>
        <authorList>
            <person name="Haridas S."/>
            <person name="Wang Y."/>
            <person name="Lim L."/>
            <person name="Massoumi Alamouti S."/>
            <person name="Jackman S."/>
            <person name="Docking R."/>
            <person name="Robertson G."/>
            <person name="Birol I."/>
            <person name="Bohlmann J."/>
            <person name="Breuil C."/>
        </authorList>
    </citation>
    <scope>NUCLEOTIDE SEQUENCE [LARGE SCALE GENOMIC DNA]</scope>
    <source>
        <strain evidence="2 3">UAMH 11346</strain>
    </source>
</reference>